<reference evidence="1" key="2">
    <citation type="submission" date="2025-09" db="UniProtKB">
        <authorList>
            <consortium name="Ensembl"/>
        </authorList>
    </citation>
    <scope>IDENTIFICATION</scope>
</reference>
<dbReference type="GeneTree" id="ENSGT01030000238493"/>
<dbReference type="AlphaFoldDB" id="A0A8C5BBJ6"/>
<dbReference type="InterPro" id="IPR036514">
    <property type="entry name" value="SGNH_hydro_sf"/>
</dbReference>
<accession>A0A8C5BBJ6</accession>
<keyword evidence="2" id="KW-1185">Reference proteome</keyword>
<dbReference type="Proteomes" id="UP000694546">
    <property type="component" value="Chromosome 8"/>
</dbReference>
<dbReference type="Gene3D" id="3.40.50.1110">
    <property type="entry name" value="SGNH hydrolase"/>
    <property type="match status" value="1"/>
</dbReference>
<organism evidence="1 2">
    <name type="scientific">Gadus morhua</name>
    <name type="common">Atlantic cod</name>
    <dbReference type="NCBI Taxonomy" id="8049"/>
    <lineage>
        <taxon>Eukaryota</taxon>
        <taxon>Metazoa</taxon>
        <taxon>Chordata</taxon>
        <taxon>Craniata</taxon>
        <taxon>Vertebrata</taxon>
        <taxon>Euteleostomi</taxon>
        <taxon>Actinopterygii</taxon>
        <taxon>Neopterygii</taxon>
        <taxon>Teleostei</taxon>
        <taxon>Neoteleostei</taxon>
        <taxon>Acanthomorphata</taxon>
        <taxon>Zeiogadaria</taxon>
        <taxon>Gadariae</taxon>
        <taxon>Gadiformes</taxon>
        <taxon>Gadoidei</taxon>
        <taxon>Gadidae</taxon>
        <taxon>Gadus</taxon>
    </lineage>
</organism>
<name>A0A8C5BBJ6_GADMO</name>
<evidence type="ECO:0000313" key="2">
    <source>
        <dbReference type="Proteomes" id="UP000694546"/>
    </source>
</evidence>
<proteinExistence type="predicted"/>
<dbReference type="CDD" id="cd00229">
    <property type="entry name" value="SGNH_hydrolase"/>
    <property type="match status" value="1"/>
</dbReference>
<sequence length="356" mass="39249">MPRASRASAAAKVRRRTILPMATTLFCVEFVSLLVRGTGARHRVEPWPVSAHTGKFNRLDLPPESPDKQFVLFVGDSHLRALVDRYVRMPDGCLSFGFLSTPGASAAELRTELLNADIPRTPDIVCLLAPSNNLTATPGIEAAGVAFDGLLRCVIQNFCADQVFVLDFPPRLASELAPQQFLREEFRRVAAKNGVKYCVTADRFPLDSRALWSRDGIHLSDDLGMPLLAKLLWHFSFRQLQSPLPVTPPPVSPPKSPPTVRPFATTVVVKGEVSRPRTLDPFKETVVGRRGKVKCFVVLNPIRFSTDKLAAMDRIVPSNLDVPMYATMGNRSKVICVILILTVCECIHINSACNPI</sequence>
<reference evidence="1" key="1">
    <citation type="submission" date="2025-08" db="UniProtKB">
        <authorList>
            <consortium name="Ensembl"/>
        </authorList>
    </citation>
    <scope>IDENTIFICATION</scope>
</reference>
<evidence type="ECO:0000313" key="1">
    <source>
        <dbReference type="Ensembl" id="ENSGMOP00000044755.1"/>
    </source>
</evidence>
<dbReference type="Ensembl" id="ENSGMOT00000056975.1">
    <property type="protein sequence ID" value="ENSGMOP00000044755.1"/>
    <property type="gene ID" value="ENSGMOG00000023499.1"/>
</dbReference>
<dbReference type="OMA" id="CRSHDSE"/>
<dbReference type="SUPFAM" id="SSF52266">
    <property type="entry name" value="SGNH hydrolase"/>
    <property type="match status" value="1"/>
</dbReference>
<protein>
    <submittedName>
        <fullName evidence="1">Uncharacterized protein</fullName>
    </submittedName>
</protein>